<reference evidence="2 3" key="1">
    <citation type="submission" date="2021-07" db="EMBL/GenBank/DDBJ databases">
        <title>The Aristolochia fimbriata genome: insights into angiosperm evolution, floral development and chemical biosynthesis.</title>
        <authorList>
            <person name="Jiao Y."/>
        </authorList>
    </citation>
    <scope>NUCLEOTIDE SEQUENCE [LARGE SCALE GENOMIC DNA]</scope>
    <source>
        <strain evidence="2">IBCAS-2021</strain>
        <tissue evidence="2">Leaf</tissue>
    </source>
</reference>
<feature type="region of interest" description="Disordered" evidence="1">
    <location>
        <begin position="65"/>
        <end position="119"/>
    </location>
</feature>
<dbReference type="Proteomes" id="UP000825729">
    <property type="component" value="Unassembled WGS sequence"/>
</dbReference>
<dbReference type="AlphaFoldDB" id="A0AAV7E218"/>
<name>A0AAV7E218_ARIFI</name>
<keyword evidence="3" id="KW-1185">Reference proteome</keyword>
<sequence length="134" mass="15363">MSSIRKDLGNVPFHLQIGREERSFSPPASLFSAERSRSGRVAVPAPYSSAHWRRIGLRKMIIKSTRRGDIPSNTFRDQLQRGKNAQRSSAEKPEKRNKCSVFTPSRQKRRTLQKEKLDKESLQNKIKKIMITAG</sequence>
<protein>
    <submittedName>
        <fullName evidence="2">Uncharacterized protein</fullName>
    </submittedName>
</protein>
<proteinExistence type="predicted"/>
<gene>
    <name evidence="2" type="ORF">H6P81_017286</name>
</gene>
<dbReference type="EMBL" id="JAINDJ010000007">
    <property type="protein sequence ID" value="KAG9441432.1"/>
    <property type="molecule type" value="Genomic_DNA"/>
</dbReference>
<accession>A0AAV7E218</accession>
<evidence type="ECO:0000313" key="2">
    <source>
        <dbReference type="EMBL" id="KAG9441432.1"/>
    </source>
</evidence>
<feature type="compositionally biased region" description="Polar residues" evidence="1">
    <location>
        <begin position="71"/>
        <end position="88"/>
    </location>
</feature>
<comment type="caution">
    <text evidence="2">The sequence shown here is derived from an EMBL/GenBank/DDBJ whole genome shotgun (WGS) entry which is preliminary data.</text>
</comment>
<evidence type="ECO:0000313" key="3">
    <source>
        <dbReference type="Proteomes" id="UP000825729"/>
    </source>
</evidence>
<organism evidence="2 3">
    <name type="scientific">Aristolochia fimbriata</name>
    <name type="common">White veined hardy Dutchman's pipe vine</name>
    <dbReference type="NCBI Taxonomy" id="158543"/>
    <lineage>
        <taxon>Eukaryota</taxon>
        <taxon>Viridiplantae</taxon>
        <taxon>Streptophyta</taxon>
        <taxon>Embryophyta</taxon>
        <taxon>Tracheophyta</taxon>
        <taxon>Spermatophyta</taxon>
        <taxon>Magnoliopsida</taxon>
        <taxon>Magnoliidae</taxon>
        <taxon>Piperales</taxon>
        <taxon>Aristolochiaceae</taxon>
        <taxon>Aristolochia</taxon>
    </lineage>
</organism>
<evidence type="ECO:0000256" key="1">
    <source>
        <dbReference type="SAM" id="MobiDB-lite"/>
    </source>
</evidence>